<evidence type="ECO:0000313" key="1">
    <source>
        <dbReference type="EMBL" id="KAF5799051.1"/>
    </source>
</evidence>
<protein>
    <submittedName>
        <fullName evidence="1">Uncharacterized protein</fullName>
    </submittedName>
</protein>
<organism evidence="1 2">
    <name type="scientific">Helianthus annuus</name>
    <name type="common">Common sunflower</name>
    <dbReference type="NCBI Taxonomy" id="4232"/>
    <lineage>
        <taxon>Eukaryota</taxon>
        <taxon>Viridiplantae</taxon>
        <taxon>Streptophyta</taxon>
        <taxon>Embryophyta</taxon>
        <taxon>Tracheophyta</taxon>
        <taxon>Spermatophyta</taxon>
        <taxon>Magnoliopsida</taxon>
        <taxon>eudicotyledons</taxon>
        <taxon>Gunneridae</taxon>
        <taxon>Pentapetalae</taxon>
        <taxon>asterids</taxon>
        <taxon>campanulids</taxon>
        <taxon>Asterales</taxon>
        <taxon>Asteraceae</taxon>
        <taxon>Asteroideae</taxon>
        <taxon>Heliantheae alliance</taxon>
        <taxon>Heliantheae</taxon>
        <taxon>Helianthus</taxon>
    </lineage>
</organism>
<dbReference type="EMBL" id="MNCJ02000322">
    <property type="protein sequence ID" value="KAF5799051.1"/>
    <property type="molecule type" value="Genomic_DNA"/>
</dbReference>
<reference evidence="1" key="2">
    <citation type="submission" date="2020-06" db="EMBL/GenBank/DDBJ databases">
        <title>Helianthus annuus Genome sequencing and assembly Release 2.</title>
        <authorList>
            <person name="Gouzy J."/>
            <person name="Langlade N."/>
            <person name="Munos S."/>
        </authorList>
    </citation>
    <scope>NUCLEOTIDE SEQUENCE</scope>
    <source>
        <tissue evidence="1">Leaves</tissue>
    </source>
</reference>
<evidence type="ECO:0000313" key="2">
    <source>
        <dbReference type="Proteomes" id="UP000215914"/>
    </source>
</evidence>
<proteinExistence type="predicted"/>
<sequence length="42" mass="4948">MLVLLSQYYPAIYDQLIPEQVEVVKQRRKSNQRAAQGLEKRS</sequence>
<comment type="caution">
    <text evidence="1">The sequence shown here is derived from an EMBL/GenBank/DDBJ whole genome shotgun (WGS) entry which is preliminary data.</text>
</comment>
<accession>A0A9K3IM86</accession>
<keyword evidence="2" id="KW-1185">Reference proteome</keyword>
<reference evidence="1" key="1">
    <citation type="journal article" date="2017" name="Nature">
        <title>The sunflower genome provides insights into oil metabolism, flowering and Asterid evolution.</title>
        <authorList>
            <person name="Badouin H."/>
            <person name="Gouzy J."/>
            <person name="Grassa C.J."/>
            <person name="Murat F."/>
            <person name="Staton S.E."/>
            <person name="Cottret L."/>
            <person name="Lelandais-Briere C."/>
            <person name="Owens G.L."/>
            <person name="Carrere S."/>
            <person name="Mayjonade B."/>
            <person name="Legrand L."/>
            <person name="Gill N."/>
            <person name="Kane N.C."/>
            <person name="Bowers J.E."/>
            <person name="Hubner S."/>
            <person name="Bellec A."/>
            <person name="Berard A."/>
            <person name="Berges H."/>
            <person name="Blanchet N."/>
            <person name="Boniface M.C."/>
            <person name="Brunel D."/>
            <person name="Catrice O."/>
            <person name="Chaidir N."/>
            <person name="Claudel C."/>
            <person name="Donnadieu C."/>
            <person name="Faraut T."/>
            <person name="Fievet G."/>
            <person name="Helmstetter N."/>
            <person name="King M."/>
            <person name="Knapp S.J."/>
            <person name="Lai Z."/>
            <person name="Le Paslier M.C."/>
            <person name="Lippi Y."/>
            <person name="Lorenzon L."/>
            <person name="Mandel J.R."/>
            <person name="Marage G."/>
            <person name="Marchand G."/>
            <person name="Marquand E."/>
            <person name="Bret-Mestries E."/>
            <person name="Morien E."/>
            <person name="Nambeesan S."/>
            <person name="Nguyen T."/>
            <person name="Pegot-Espagnet P."/>
            <person name="Pouilly N."/>
            <person name="Raftis F."/>
            <person name="Sallet E."/>
            <person name="Schiex T."/>
            <person name="Thomas J."/>
            <person name="Vandecasteele C."/>
            <person name="Vares D."/>
            <person name="Vear F."/>
            <person name="Vautrin S."/>
            <person name="Crespi M."/>
            <person name="Mangin B."/>
            <person name="Burke J.M."/>
            <person name="Salse J."/>
            <person name="Munos S."/>
            <person name="Vincourt P."/>
            <person name="Rieseberg L.H."/>
            <person name="Langlade N.B."/>
        </authorList>
    </citation>
    <scope>NUCLEOTIDE SEQUENCE</scope>
    <source>
        <tissue evidence="1">Leaves</tissue>
    </source>
</reference>
<dbReference type="Gramene" id="mRNA:HanXRQr2_Chr07g0300121">
    <property type="protein sequence ID" value="mRNA:HanXRQr2_Chr07g0300121"/>
    <property type="gene ID" value="HanXRQr2_Chr07g0300121"/>
</dbReference>
<dbReference type="Proteomes" id="UP000215914">
    <property type="component" value="Unassembled WGS sequence"/>
</dbReference>
<gene>
    <name evidence="1" type="ORF">HanXRQr2_Chr07g0300121</name>
</gene>
<dbReference type="AlphaFoldDB" id="A0A9K3IM86"/>
<name>A0A9K3IM86_HELAN</name>